<evidence type="ECO:0000256" key="4">
    <source>
        <dbReference type="ARBA" id="ARBA00009316"/>
    </source>
</evidence>
<evidence type="ECO:0000256" key="3">
    <source>
        <dbReference type="ARBA" id="ARBA00004647"/>
    </source>
</evidence>
<reference evidence="20" key="1">
    <citation type="submission" date="2020-03" db="EMBL/GenBank/DDBJ databases">
        <authorList>
            <person name="Weist P."/>
        </authorList>
    </citation>
    <scope>NUCLEOTIDE SEQUENCE</scope>
</reference>
<keyword evidence="9" id="KW-0282">Flagellum</keyword>
<keyword evidence="7" id="KW-0493">Microtubule</keyword>
<dbReference type="InterPro" id="IPR026099">
    <property type="entry name" value="Odf2-rel"/>
</dbReference>
<evidence type="ECO:0000256" key="9">
    <source>
        <dbReference type="ARBA" id="ARBA00022846"/>
    </source>
</evidence>
<comment type="similarity">
    <text evidence="4">Belongs to the ODF2 family.</text>
</comment>
<dbReference type="AlphaFoldDB" id="A0A9N7U0F9"/>
<evidence type="ECO:0000313" key="21">
    <source>
        <dbReference type="Proteomes" id="UP001153269"/>
    </source>
</evidence>
<feature type="region of interest" description="Disordered" evidence="19">
    <location>
        <begin position="693"/>
        <end position="712"/>
    </location>
</feature>
<name>A0A9N7U0F9_PLEPL</name>
<keyword evidence="14" id="KW-0966">Cell projection</keyword>
<accession>A0A9N7U0F9</accession>
<keyword evidence="13" id="KW-0206">Cytoskeleton</keyword>
<evidence type="ECO:0000256" key="18">
    <source>
        <dbReference type="SAM" id="Coils"/>
    </source>
</evidence>
<protein>
    <recommendedName>
        <fullName evidence="15">Outer dense fiber protein 2</fullName>
    </recommendedName>
    <alternativeName>
        <fullName evidence="16">Cenexin</fullName>
    </alternativeName>
    <alternativeName>
        <fullName evidence="17">Outer dense fiber of sperm tails protein 2</fullName>
    </alternativeName>
</protein>
<evidence type="ECO:0000256" key="19">
    <source>
        <dbReference type="SAM" id="MobiDB-lite"/>
    </source>
</evidence>
<dbReference type="GO" id="GO:0005813">
    <property type="term" value="C:centrosome"/>
    <property type="evidence" value="ECO:0007669"/>
    <property type="project" value="TreeGrafter"/>
</dbReference>
<comment type="subcellular location">
    <subcellularLocation>
        <location evidence="2">Cell projection</location>
        <location evidence="2">Cilium</location>
        <location evidence="2">Flagellum</location>
    </subcellularLocation>
    <subcellularLocation>
        <location evidence="1">Cytoplasm</location>
        <location evidence="1">Cytoskeleton</location>
        <location evidence="1">Microtubule organizing center</location>
        <location evidence="1">Centrosome</location>
        <location evidence="1">Centriole</location>
    </subcellularLocation>
    <subcellularLocation>
        <location evidence="3">Cytoplasm</location>
        <location evidence="3">Cytoskeleton</location>
        <location evidence="3">Spindle pole</location>
    </subcellularLocation>
</comment>
<keyword evidence="10" id="KW-0744">Spermatogenesis</keyword>
<keyword evidence="6" id="KW-0963">Cytoplasm</keyword>
<organism evidence="20 21">
    <name type="scientific">Pleuronectes platessa</name>
    <name type="common">European plaice</name>
    <dbReference type="NCBI Taxonomy" id="8262"/>
    <lineage>
        <taxon>Eukaryota</taxon>
        <taxon>Metazoa</taxon>
        <taxon>Chordata</taxon>
        <taxon>Craniata</taxon>
        <taxon>Vertebrata</taxon>
        <taxon>Euteleostomi</taxon>
        <taxon>Actinopterygii</taxon>
        <taxon>Neopterygii</taxon>
        <taxon>Teleostei</taxon>
        <taxon>Neoteleostei</taxon>
        <taxon>Acanthomorphata</taxon>
        <taxon>Carangaria</taxon>
        <taxon>Pleuronectiformes</taxon>
        <taxon>Pleuronectoidei</taxon>
        <taxon>Pleuronectidae</taxon>
        <taxon>Pleuronectes</taxon>
    </lineage>
</organism>
<evidence type="ECO:0000256" key="13">
    <source>
        <dbReference type="ARBA" id="ARBA00023212"/>
    </source>
</evidence>
<dbReference type="SUPFAM" id="SSF57997">
    <property type="entry name" value="Tropomyosin"/>
    <property type="match status" value="1"/>
</dbReference>
<evidence type="ECO:0000256" key="5">
    <source>
        <dbReference type="ARBA" id="ARBA00022473"/>
    </source>
</evidence>
<keyword evidence="12" id="KW-0969">Cilium</keyword>
<evidence type="ECO:0000313" key="20">
    <source>
        <dbReference type="EMBL" id="CAB1421766.1"/>
    </source>
</evidence>
<feature type="compositionally biased region" description="Basic and acidic residues" evidence="19">
    <location>
        <begin position="341"/>
        <end position="375"/>
    </location>
</feature>
<evidence type="ECO:0000256" key="10">
    <source>
        <dbReference type="ARBA" id="ARBA00022871"/>
    </source>
</evidence>
<dbReference type="GO" id="GO:0000922">
    <property type="term" value="C:spindle pole"/>
    <property type="evidence" value="ECO:0007669"/>
    <property type="project" value="UniProtKB-SubCell"/>
</dbReference>
<gene>
    <name evidence="20" type="ORF">PLEPLA_LOCUS9654</name>
</gene>
<dbReference type="GO" id="GO:0007283">
    <property type="term" value="P:spermatogenesis"/>
    <property type="evidence" value="ECO:0007669"/>
    <property type="project" value="UniProtKB-KW"/>
</dbReference>
<evidence type="ECO:0000256" key="2">
    <source>
        <dbReference type="ARBA" id="ARBA00004230"/>
    </source>
</evidence>
<dbReference type="PANTHER" id="PTHR23162:SF8">
    <property type="entry name" value="OUTER DENSE FIBER PROTEIN 2"/>
    <property type="match status" value="1"/>
</dbReference>
<proteinExistence type="inferred from homology"/>
<evidence type="ECO:0000256" key="12">
    <source>
        <dbReference type="ARBA" id="ARBA00023069"/>
    </source>
</evidence>
<dbReference type="GO" id="GO:1902017">
    <property type="term" value="P:regulation of cilium assembly"/>
    <property type="evidence" value="ECO:0007669"/>
    <property type="project" value="TreeGrafter"/>
</dbReference>
<evidence type="ECO:0000256" key="8">
    <source>
        <dbReference type="ARBA" id="ARBA00022782"/>
    </source>
</evidence>
<dbReference type="EMBL" id="CADEAL010000545">
    <property type="protein sequence ID" value="CAB1421766.1"/>
    <property type="molecule type" value="Genomic_DNA"/>
</dbReference>
<feature type="coiled-coil region" evidence="18">
    <location>
        <begin position="427"/>
        <end position="454"/>
    </location>
</feature>
<comment type="caution">
    <text evidence="20">The sequence shown here is derived from an EMBL/GenBank/DDBJ whole genome shotgun (WGS) entry which is preliminary data.</text>
</comment>
<evidence type="ECO:0000256" key="16">
    <source>
        <dbReference type="ARBA" id="ARBA00041830"/>
    </source>
</evidence>
<evidence type="ECO:0000256" key="14">
    <source>
        <dbReference type="ARBA" id="ARBA00023273"/>
    </source>
</evidence>
<evidence type="ECO:0000256" key="7">
    <source>
        <dbReference type="ARBA" id="ARBA00022701"/>
    </source>
</evidence>
<dbReference type="GO" id="GO:0005814">
    <property type="term" value="C:centriole"/>
    <property type="evidence" value="ECO:0007669"/>
    <property type="project" value="UniProtKB-SubCell"/>
</dbReference>
<evidence type="ECO:0000256" key="6">
    <source>
        <dbReference type="ARBA" id="ARBA00022490"/>
    </source>
</evidence>
<dbReference type="Proteomes" id="UP001153269">
    <property type="component" value="Unassembled WGS sequence"/>
</dbReference>
<feature type="coiled-coil region" evidence="18">
    <location>
        <begin position="119"/>
        <end position="202"/>
    </location>
</feature>
<keyword evidence="21" id="KW-1185">Reference proteome</keyword>
<keyword evidence="5" id="KW-0217">Developmental protein</keyword>
<evidence type="ECO:0000256" key="17">
    <source>
        <dbReference type="ARBA" id="ARBA00043200"/>
    </source>
</evidence>
<dbReference type="GO" id="GO:0031514">
    <property type="term" value="C:motile cilium"/>
    <property type="evidence" value="ECO:0007669"/>
    <property type="project" value="UniProtKB-SubCell"/>
</dbReference>
<evidence type="ECO:0000256" key="1">
    <source>
        <dbReference type="ARBA" id="ARBA00004114"/>
    </source>
</evidence>
<keyword evidence="11 18" id="KW-0175">Coiled coil</keyword>
<dbReference type="GO" id="GO:0005874">
    <property type="term" value="C:microtubule"/>
    <property type="evidence" value="ECO:0007669"/>
    <property type="project" value="UniProtKB-KW"/>
</dbReference>
<evidence type="ECO:0000256" key="15">
    <source>
        <dbReference type="ARBA" id="ARBA00040458"/>
    </source>
</evidence>
<evidence type="ECO:0000256" key="11">
    <source>
        <dbReference type="ARBA" id="ARBA00023054"/>
    </source>
</evidence>
<dbReference type="GO" id="GO:0030154">
    <property type="term" value="P:cell differentiation"/>
    <property type="evidence" value="ECO:0007669"/>
    <property type="project" value="UniProtKB-KW"/>
</dbReference>
<dbReference type="PANTHER" id="PTHR23162">
    <property type="entry name" value="OUTER DENSE FIBER OF SPERM TAILS 2"/>
    <property type="match status" value="1"/>
</dbReference>
<sequence length="795" mass="91201">MRKATRNRSSSPPIHVHVNEDTPVHVHVKGHRTHAAKPPQGKTKLDRGNLRPTATVKTRVPWIPPGKASTRDASYKWEGPTHQLEITPLLAEPEPDQSHSAMRLAELTSEQEEGLHGRISQYERKIDSLMTEVSSLKNEVELRKREQLLERRSEQLSVSQRVIAEQEVELAEWLEESDRLDRDNTQQDKDALLRKLMEAEVDGAAAAKQVSALRESVFKVCGSGRLSDSSVSGRQKELLLQKLETFEATNRTLRHLLREQHRSQMDSMRLSEQKDSLLKRLTDTEAENAFLVGKLQEREKEVDQLSKRLDIEKSGVDESSSTGTAPSKEAENNRLTVQMKNLERAGDQQKAEMEHLKEQLTRQKEQACTDREALKRATRAQKQRAERGEDAAGQLSKQLLDMEKQVSEALSAAETWQSHHAQELKDKSKLEMELSLLNSRIMELTEQLQRSEEKGRVEREALLDRLHGLTSESSSARLEKQTLKATAAGMEEKLASCQSELQQVKASIKQYESLVDGYKIQVGKTRAEADEYCTRLARAEREVQAVRGRLEQEVEEVRRELLGRLTELEPLPDTLRHTELQLQEAQDRGRSQERRSLELSTTLTDLRMKVETQGSQVELFRQKNKVLLEENRQLQQRVETIERKLEETDSQNSDLLAVITKREEAIHSNQLRLEEKTRECSLLSRKLEEALDDARQQMSDSRERVTTKERSTQAKMVDLETQLSRTSSEIKQLRRSKEEVERRYQSRLQDMTDRLEQSDSTNRSLQNYVQFLKASYANVFGDVSLSRSLQAPSPI</sequence>
<keyword evidence="8" id="KW-0221">Differentiation</keyword>
<feature type="region of interest" description="Disordered" evidence="19">
    <location>
        <begin position="313"/>
        <end position="394"/>
    </location>
</feature>